<organism evidence="1 2">
    <name type="scientific">Aureimonas endophytica</name>
    <dbReference type="NCBI Taxonomy" id="2027858"/>
    <lineage>
        <taxon>Bacteria</taxon>
        <taxon>Pseudomonadati</taxon>
        <taxon>Pseudomonadota</taxon>
        <taxon>Alphaproteobacteria</taxon>
        <taxon>Hyphomicrobiales</taxon>
        <taxon>Aurantimonadaceae</taxon>
        <taxon>Aureimonas</taxon>
    </lineage>
</organism>
<accession>A0A917E0B3</accession>
<dbReference type="AlphaFoldDB" id="A0A917E0B3"/>
<comment type="caution">
    <text evidence="1">The sequence shown here is derived from an EMBL/GenBank/DDBJ whole genome shotgun (WGS) entry which is preliminary data.</text>
</comment>
<proteinExistence type="predicted"/>
<reference evidence="1" key="2">
    <citation type="submission" date="2020-09" db="EMBL/GenBank/DDBJ databases">
        <authorList>
            <person name="Sun Q."/>
            <person name="Zhou Y."/>
        </authorList>
    </citation>
    <scope>NUCLEOTIDE SEQUENCE</scope>
    <source>
        <strain evidence="1">CGMCC 1.15367</strain>
    </source>
</reference>
<name>A0A917E0B3_9HYPH</name>
<sequence length="55" mass="6124">MLFSFVDIPFLPNIIRRRIRSRAPIRSAAADPLEPAAVPLARRGEDAARYFDGAV</sequence>
<evidence type="ECO:0000313" key="1">
    <source>
        <dbReference type="EMBL" id="GGD88508.1"/>
    </source>
</evidence>
<protein>
    <submittedName>
        <fullName evidence="1">Uncharacterized protein</fullName>
    </submittedName>
</protein>
<gene>
    <name evidence="1" type="ORF">GCM10011390_04060</name>
</gene>
<dbReference type="Proteomes" id="UP000644699">
    <property type="component" value="Unassembled WGS sequence"/>
</dbReference>
<evidence type="ECO:0000313" key="2">
    <source>
        <dbReference type="Proteomes" id="UP000644699"/>
    </source>
</evidence>
<dbReference type="EMBL" id="BMIQ01000001">
    <property type="protein sequence ID" value="GGD88508.1"/>
    <property type="molecule type" value="Genomic_DNA"/>
</dbReference>
<reference evidence="1" key="1">
    <citation type="journal article" date="2014" name="Int. J. Syst. Evol. Microbiol.">
        <title>Complete genome sequence of Corynebacterium casei LMG S-19264T (=DSM 44701T), isolated from a smear-ripened cheese.</title>
        <authorList>
            <consortium name="US DOE Joint Genome Institute (JGI-PGF)"/>
            <person name="Walter F."/>
            <person name="Albersmeier A."/>
            <person name="Kalinowski J."/>
            <person name="Ruckert C."/>
        </authorList>
    </citation>
    <scope>NUCLEOTIDE SEQUENCE</scope>
    <source>
        <strain evidence="1">CGMCC 1.15367</strain>
    </source>
</reference>
<dbReference type="RefSeq" id="WP_188906550.1">
    <property type="nucleotide sequence ID" value="NZ_BMIQ01000001.1"/>
</dbReference>
<keyword evidence="2" id="KW-1185">Reference proteome</keyword>